<dbReference type="InterPro" id="IPR036087">
    <property type="entry name" value="Nict_dMeBzImd_PRibTrfase_sf"/>
</dbReference>
<dbReference type="Gene3D" id="1.10.1610.10">
    <property type="match status" value="1"/>
</dbReference>
<dbReference type="Proteomes" id="UP000575985">
    <property type="component" value="Unassembled WGS sequence"/>
</dbReference>
<reference evidence="14 15" key="1">
    <citation type="submission" date="2020-07" db="EMBL/GenBank/DDBJ databases">
        <title>Sequencing the genomes of 1000 actinobacteria strains.</title>
        <authorList>
            <person name="Klenk H.-P."/>
        </authorList>
    </citation>
    <scope>NUCLEOTIDE SEQUENCE [LARGE SCALE GENOMIC DNA]</scope>
    <source>
        <strain evidence="14 15">DSM 45927</strain>
    </source>
</reference>
<dbReference type="NCBIfam" id="TIGR02476">
    <property type="entry name" value="BluB"/>
    <property type="match status" value="1"/>
</dbReference>
<feature type="domain" description="Nitroreductase" evidence="13">
    <location>
        <begin position="291"/>
        <end position="458"/>
    </location>
</feature>
<dbReference type="GO" id="GO:0016491">
    <property type="term" value="F:oxidoreductase activity"/>
    <property type="evidence" value="ECO:0007669"/>
    <property type="project" value="InterPro"/>
</dbReference>
<accession>A0A853BST9</accession>
<dbReference type="CDD" id="cd02439">
    <property type="entry name" value="DMB-PRT_CobT"/>
    <property type="match status" value="1"/>
</dbReference>
<dbReference type="Gene3D" id="3.40.50.10210">
    <property type="match status" value="1"/>
</dbReference>
<dbReference type="NCBIfam" id="NF000996">
    <property type="entry name" value="PRK00105.1"/>
    <property type="match status" value="1"/>
</dbReference>
<evidence type="ECO:0000256" key="5">
    <source>
        <dbReference type="ARBA" id="ARBA00015486"/>
    </source>
</evidence>
<dbReference type="EC" id="2.4.2.21" evidence="4 11"/>
<feature type="compositionally biased region" description="Low complexity" evidence="12">
    <location>
        <begin position="88"/>
        <end position="130"/>
    </location>
</feature>
<evidence type="ECO:0000313" key="15">
    <source>
        <dbReference type="Proteomes" id="UP000575985"/>
    </source>
</evidence>
<dbReference type="SUPFAM" id="SSF52733">
    <property type="entry name" value="Nicotinate mononucleotide:5,6-dimethylbenzimidazole phosphoribosyltransferase (CobT)"/>
    <property type="match status" value="1"/>
</dbReference>
<dbReference type="InterPro" id="IPR023195">
    <property type="entry name" value="Nict_dMeBzImd_PRibTrfase_N"/>
</dbReference>
<dbReference type="PANTHER" id="PTHR43463">
    <property type="entry name" value="NICOTINATE-NUCLEOTIDE--DIMETHYLBENZIMIDAZOLE PHOSPHORIBOSYLTRANSFERASE"/>
    <property type="match status" value="1"/>
</dbReference>
<dbReference type="NCBIfam" id="TIGR03160">
    <property type="entry name" value="cobT_DBIPRT"/>
    <property type="match status" value="1"/>
</dbReference>
<dbReference type="GO" id="GO:0008939">
    <property type="term" value="F:nicotinate-nucleotide-dimethylbenzimidazole phosphoribosyltransferase activity"/>
    <property type="evidence" value="ECO:0007669"/>
    <property type="project" value="UniProtKB-UniRule"/>
</dbReference>
<evidence type="ECO:0000256" key="2">
    <source>
        <dbReference type="ARBA" id="ARBA00005049"/>
    </source>
</evidence>
<dbReference type="PANTHER" id="PTHR43463:SF1">
    <property type="entry name" value="NICOTINATE-NUCLEOTIDE--DIMETHYLBENZIMIDAZOLE PHOSPHORIBOSYLTRANSFERASE"/>
    <property type="match status" value="1"/>
</dbReference>
<evidence type="ECO:0000256" key="10">
    <source>
        <dbReference type="ARBA" id="ARBA00047340"/>
    </source>
</evidence>
<dbReference type="GO" id="GO:0009236">
    <property type="term" value="P:cobalamin biosynthetic process"/>
    <property type="evidence" value="ECO:0007669"/>
    <property type="project" value="UniProtKB-UniRule"/>
</dbReference>
<keyword evidence="7 11" id="KW-0328">Glycosyltransferase</keyword>
<feature type="compositionally biased region" description="Low complexity" evidence="12">
    <location>
        <begin position="180"/>
        <end position="209"/>
    </location>
</feature>
<dbReference type="HAMAP" id="MF_00230">
    <property type="entry name" value="CobT"/>
    <property type="match status" value="1"/>
</dbReference>
<keyword evidence="8 11" id="KW-0808">Transferase</keyword>
<evidence type="ECO:0000256" key="3">
    <source>
        <dbReference type="ARBA" id="ARBA00007110"/>
    </source>
</evidence>
<dbReference type="RefSeq" id="WP_179769591.1">
    <property type="nucleotide sequence ID" value="NZ_JACCFO010000001.1"/>
</dbReference>
<feature type="compositionally biased region" description="Low complexity" evidence="12">
    <location>
        <begin position="153"/>
        <end position="171"/>
    </location>
</feature>
<dbReference type="InterPro" id="IPR012825">
    <property type="entry name" value="BluB"/>
</dbReference>
<evidence type="ECO:0000256" key="7">
    <source>
        <dbReference type="ARBA" id="ARBA00022676"/>
    </source>
</evidence>
<dbReference type="Pfam" id="PF02277">
    <property type="entry name" value="DBI_PRT"/>
    <property type="match status" value="1"/>
</dbReference>
<sequence length="850" mass="87299">MTGEDHRHRRPDDDRPPAKGLLDDLPETGRGAGGAPRPAAARPNPFHVPQKRPAGGSRPNVIPFRGAGFDRTAAAPAAEPDPAPEPAAQPRTESAATEAAAPEAAAEPAAPEQPGAPAAAAERAGGAARRPAARESRPAAPAAPEYPPPAPAAAPVAAPASAQAAPARPAAPEYPPPAARPAAPAPADAPEAPEPAAQAPADTGDAAPAAERRTPTPTPSEDGSPVNAHAAAAQPEHPDHGPDAAAAEAAPAPEPAEPAEPAETSGRPGGGAAAAEHAYGEAERAAVYRAIRDRRDVRVGFRADPVPDDVLTRVLDAAHRAPSVGYSQPWDFIVVHDEDLRSRVHELVRVQRDEYARALPGARAQAFSGLKVEAILDTPVNVVVTVDPTRGGRHTLGRHAQPRTPGYSAALAVENLWLAARSEGLGVGWVSFFDERELARALDLPPHLEVVAYLCVGYVEDFPPEPELAMSGWARRRPLSWAVHRDHYGRRGLPGEDATSLLDETVGAITPLNQRALKEAEERQAAMTKPAGSLGVLEEVSVRLAGLAGECPPPVPEPAAVAVFAGDHGVHAQGVSGWPQEVTAQMVHNFLRGGAVVNAFAEQVGAEVTVVDVGVAADLPAVPGLLPRKIAHGTADFTQGPAMTRTQADYAVEAGIEAARDLVSAGNRCLITGDMGIGNTTPSAALIAAFTGADPAEVTGRGTGADDAMLERKIDVVRRALAANDIDTSDPVGVLAAVGGFEHAALTGFILGAAALRVPVLLDGVSAGAAAVVAAAIEPRALNACFAGHRSSEPGHAAALRHVGLRPLIDLEMRLGEGSGALLALPLLQGSVRALRDVATFGSAGVSERY</sequence>
<dbReference type="SUPFAM" id="SSF55469">
    <property type="entry name" value="FMN-dependent nitroreductase-like"/>
    <property type="match status" value="1"/>
</dbReference>
<dbReference type="InterPro" id="IPR017846">
    <property type="entry name" value="Nict_dMeBzImd_PRibTrfase_bact"/>
</dbReference>
<dbReference type="AlphaFoldDB" id="A0A853BST9"/>
<dbReference type="CDD" id="cd02145">
    <property type="entry name" value="BluB"/>
    <property type="match status" value="1"/>
</dbReference>
<dbReference type="Gene3D" id="3.40.109.10">
    <property type="entry name" value="NADH Oxidase"/>
    <property type="match status" value="1"/>
</dbReference>
<comment type="function">
    <text evidence="1 11">Catalyzes the synthesis of alpha-ribazole-5'-phosphate from nicotinate mononucleotide (NAMN) and 5,6-dimethylbenzimidazole (DMB).</text>
</comment>
<comment type="catalytic activity">
    <reaction evidence="10 11">
        <text>5,6-dimethylbenzimidazole + nicotinate beta-D-ribonucleotide = alpha-ribazole 5'-phosphate + nicotinate + H(+)</text>
        <dbReference type="Rhea" id="RHEA:11196"/>
        <dbReference type="ChEBI" id="CHEBI:15378"/>
        <dbReference type="ChEBI" id="CHEBI:15890"/>
        <dbReference type="ChEBI" id="CHEBI:32544"/>
        <dbReference type="ChEBI" id="CHEBI:57502"/>
        <dbReference type="ChEBI" id="CHEBI:57918"/>
        <dbReference type="EC" id="2.4.2.21"/>
    </reaction>
</comment>
<evidence type="ECO:0000256" key="4">
    <source>
        <dbReference type="ARBA" id="ARBA00011991"/>
    </source>
</evidence>
<evidence type="ECO:0000256" key="6">
    <source>
        <dbReference type="ARBA" id="ARBA00022573"/>
    </source>
</evidence>
<feature type="compositionally biased region" description="Basic and acidic residues" evidence="12">
    <location>
        <begin position="1"/>
        <end position="17"/>
    </location>
</feature>
<feature type="region of interest" description="Disordered" evidence="12">
    <location>
        <begin position="1"/>
        <end position="278"/>
    </location>
</feature>
<evidence type="ECO:0000256" key="8">
    <source>
        <dbReference type="ARBA" id="ARBA00022679"/>
    </source>
</evidence>
<gene>
    <name evidence="11" type="primary">cobT</name>
    <name evidence="14" type="ORF">HNR12_004715</name>
</gene>
<dbReference type="InterPro" id="IPR003200">
    <property type="entry name" value="Nict_dMeBzImd_PRibTrfase"/>
</dbReference>
<comment type="similarity">
    <text evidence="3 11">Belongs to the CobT family.</text>
</comment>
<comment type="pathway">
    <text evidence="2 11">Nucleoside biosynthesis; alpha-ribazole biosynthesis; alpha-ribazole from 5,6-dimethylbenzimidazole: step 1/2.</text>
</comment>
<protein>
    <recommendedName>
        <fullName evidence="5 11">Nicotinate-nucleotide--dimethylbenzimidazole phosphoribosyltransferase</fullName>
        <shortName evidence="11">NN:DBI PRT</shortName>
        <ecNumber evidence="4 11">2.4.2.21</ecNumber>
    </recommendedName>
    <alternativeName>
        <fullName evidence="9 11">N(1)-alpha-phosphoribosyltransferase</fullName>
    </alternativeName>
</protein>
<evidence type="ECO:0000256" key="1">
    <source>
        <dbReference type="ARBA" id="ARBA00002197"/>
    </source>
</evidence>
<keyword evidence="6 11" id="KW-0169">Cobalamin biosynthesis</keyword>
<feature type="active site" description="Proton acceptor" evidence="11">
    <location>
        <position position="817"/>
    </location>
</feature>
<dbReference type="UniPathway" id="UPA00061">
    <property type="reaction ID" value="UER00516"/>
</dbReference>
<dbReference type="Pfam" id="PF00881">
    <property type="entry name" value="Nitroreductase"/>
    <property type="match status" value="1"/>
</dbReference>
<evidence type="ECO:0000259" key="13">
    <source>
        <dbReference type="Pfam" id="PF00881"/>
    </source>
</evidence>
<dbReference type="EMBL" id="JACCFO010000001">
    <property type="protein sequence ID" value="NYI98438.1"/>
    <property type="molecule type" value="Genomic_DNA"/>
</dbReference>
<dbReference type="InterPro" id="IPR000415">
    <property type="entry name" value="Nitroreductase-like"/>
</dbReference>
<evidence type="ECO:0000313" key="14">
    <source>
        <dbReference type="EMBL" id="NYI98438.1"/>
    </source>
</evidence>
<proteinExistence type="inferred from homology"/>
<dbReference type="InterPro" id="IPR029479">
    <property type="entry name" value="Nitroreductase"/>
</dbReference>
<evidence type="ECO:0000256" key="9">
    <source>
        <dbReference type="ARBA" id="ARBA00030686"/>
    </source>
</evidence>
<comment type="caution">
    <text evidence="14">The sequence shown here is derived from an EMBL/GenBank/DDBJ whole genome shotgun (WGS) entry which is preliminary data.</text>
</comment>
<evidence type="ECO:0000256" key="12">
    <source>
        <dbReference type="SAM" id="MobiDB-lite"/>
    </source>
</evidence>
<keyword evidence="15" id="KW-1185">Reference proteome</keyword>
<dbReference type="FunFam" id="3.40.50.10210:FF:000001">
    <property type="entry name" value="Nicotinate-nucleotide--dimethylbenzimidazole phosphoribosyltransferase"/>
    <property type="match status" value="1"/>
</dbReference>
<evidence type="ECO:0000256" key="11">
    <source>
        <dbReference type="HAMAP-Rule" id="MF_00230"/>
    </source>
</evidence>
<organism evidence="14 15">
    <name type="scientific">Streptomonospora nanhaiensis</name>
    <dbReference type="NCBI Taxonomy" id="1323731"/>
    <lineage>
        <taxon>Bacteria</taxon>
        <taxon>Bacillati</taxon>
        <taxon>Actinomycetota</taxon>
        <taxon>Actinomycetes</taxon>
        <taxon>Streptosporangiales</taxon>
        <taxon>Nocardiopsidaceae</taxon>
        <taxon>Streptomonospora</taxon>
    </lineage>
</organism>
<name>A0A853BST9_9ACTN</name>